<accession>A0A4U3ACS0</accession>
<organism evidence="1 2">
    <name type="scientific">Bacillus mycoides</name>
    <dbReference type="NCBI Taxonomy" id="1405"/>
    <lineage>
        <taxon>Bacteria</taxon>
        <taxon>Bacillati</taxon>
        <taxon>Bacillota</taxon>
        <taxon>Bacilli</taxon>
        <taxon>Bacillales</taxon>
        <taxon>Bacillaceae</taxon>
        <taxon>Bacillus</taxon>
        <taxon>Bacillus cereus group</taxon>
    </lineage>
</organism>
<dbReference type="EMBL" id="SZOD01000167">
    <property type="protein sequence ID" value="TKI85725.1"/>
    <property type="molecule type" value="Genomic_DNA"/>
</dbReference>
<comment type="caution">
    <text evidence="1">The sequence shown here is derived from an EMBL/GenBank/DDBJ whole genome shotgun (WGS) entry which is preliminary data.</text>
</comment>
<reference evidence="1 2" key="1">
    <citation type="journal article" date="2019" name="Environ. Microbiol.">
        <title>An active ?-lactamase is a part of an orchestrated cell wall stress resistance network of Bacillus subtilis and related rhizosphere species.</title>
        <authorList>
            <person name="Bucher T."/>
            <person name="Keren-Paz A."/>
            <person name="Hausser J."/>
            <person name="Olender T."/>
            <person name="Cytryn E."/>
            <person name="Kolodkin-Gal I."/>
        </authorList>
    </citation>
    <scope>NUCLEOTIDE SEQUENCE [LARGE SCALE GENOMIC DNA]</scope>
    <source>
        <strain evidence="1 2">I186</strain>
    </source>
</reference>
<gene>
    <name evidence="1" type="ORF">FC701_08910</name>
</gene>
<proteinExistence type="predicted"/>
<evidence type="ECO:0000313" key="1">
    <source>
        <dbReference type="EMBL" id="TKI85725.1"/>
    </source>
</evidence>
<name>A0A4U3ACS0_BACMY</name>
<evidence type="ECO:0000313" key="2">
    <source>
        <dbReference type="Proteomes" id="UP000305524"/>
    </source>
</evidence>
<protein>
    <submittedName>
        <fullName evidence="1">Uncharacterized protein</fullName>
    </submittedName>
</protein>
<dbReference type="Proteomes" id="UP000305524">
    <property type="component" value="Unassembled WGS sequence"/>
</dbReference>
<sequence>MTHVFPSLITEMISWLCFVKPSLLCKEDKKIQTYMLEEICKQCTKRIKGAYYEAILRTYSIYIFFNNNMFKYTYRPIYCSRTAALCKMG</sequence>
<dbReference type="AlphaFoldDB" id="A0A4U3ACS0"/>